<keyword evidence="8" id="KW-0739">Sodium transport</keyword>
<evidence type="ECO:0000256" key="6">
    <source>
        <dbReference type="ARBA" id="ARBA00022989"/>
    </source>
</evidence>
<feature type="transmembrane region" description="Helical" evidence="10">
    <location>
        <begin position="12"/>
        <end position="32"/>
    </location>
</feature>
<feature type="transmembrane region" description="Helical" evidence="10">
    <location>
        <begin position="44"/>
        <end position="63"/>
    </location>
</feature>
<dbReference type="GO" id="GO:0015293">
    <property type="term" value="F:symporter activity"/>
    <property type="evidence" value="ECO:0007669"/>
    <property type="project" value="UniProtKB-KW"/>
</dbReference>
<evidence type="ECO:0000256" key="5">
    <source>
        <dbReference type="ARBA" id="ARBA00022847"/>
    </source>
</evidence>
<evidence type="ECO:0000256" key="7">
    <source>
        <dbReference type="ARBA" id="ARBA00023136"/>
    </source>
</evidence>
<dbReference type="Proteomes" id="UP000288259">
    <property type="component" value="Unassembled WGS sequence"/>
</dbReference>
<evidence type="ECO:0000256" key="3">
    <source>
        <dbReference type="ARBA" id="ARBA00022448"/>
    </source>
</evidence>
<keyword evidence="8" id="KW-0915">Sodium</keyword>
<comment type="subcellular location">
    <subcellularLocation>
        <location evidence="1">Membrane</location>
        <topology evidence="1">Multi-pass membrane protein</topology>
    </subcellularLocation>
</comment>
<dbReference type="GO" id="GO:0016020">
    <property type="term" value="C:membrane"/>
    <property type="evidence" value="ECO:0007669"/>
    <property type="project" value="UniProtKB-SubCell"/>
</dbReference>
<evidence type="ECO:0000256" key="10">
    <source>
        <dbReference type="SAM" id="Phobius"/>
    </source>
</evidence>
<name>A0A432YMC9_9GAMM</name>
<dbReference type="PROSITE" id="PS00456">
    <property type="entry name" value="NA_SOLUT_SYMP_1"/>
    <property type="match status" value="1"/>
</dbReference>
<dbReference type="InterPro" id="IPR001734">
    <property type="entry name" value="Na/solute_symporter"/>
</dbReference>
<dbReference type="GO" id="GO:0006814">
    <property type="term" value="P:sodium ion transport"/>
    <property type="evidence" value="ECO:0007669"/>
    <property type="project" value="UniProtKB-KW"/>
</dbReference>
<accession>A0A432YMC9</accession>
<dbReference type="PANTHER" id="PTHR46154">
    <property type="match status" value="1"/>
</dbReference>
<dbReference type="EMBL" id="PIPY01000004">
    <property type="protein sequence ID" value="RUO62103.1"/>
    <property type="molecule type" value="Genomic_DNA"/>
</dbReference>
<dbReference type="RefSeq" id="WP_126754063.1">
    <property type="nucleotide sequence ID" value="NZ_PIPY01000004.1"/>
</dbReference>
<keyword evidence="4 10" id="KW-0812">Transmembrane</keyword>
<feature type="transmembrane region" description="Helical" evidence="10">
    <location>
        <begin position="124"/>
        <end position="152"/>
    </location>
</feature>
<feature type="transmembrane region" description="Helical" evidence="10">
    <location>
        <begin position="316"/>
        <end position="344"/>
    </location>
</feature>
<feature type="transmembrane region" description="Helical" evidence="10">
    <location>
        <begin position="83"/>
        <end position="103"/>
    </location>
</feature>
<keyword evidence="6 10" id="KW-1133">Transmembrane helix</keyword>
<dbReference type="Gene3D" id="1.20.1730.10">
    <property type="entry name" value="Sodium/glucose cotransporter"/>
    <property type="match status" value="1"/>
</dbReference>
<comment type="similarity">
    <text evidence="2 9">Belongs to the sodium:solute symporter (SSF) (TC 2.A.21) family.</text>
</comment>
<keyword evidence="5" id="KW-0769">Symport</keyword>
<dbReference type="AlphaFoldDB" id="A0A432YMC9"/>
<keyword evidence="7 10" id="KW-0472">Membrane</keyword>
<dbReference type="InterPro" id="IPR038377">
    <property type="entry name" value="Na/Glc_symporter_sf"/>
</dbReference>
<feature type="transmembrane region" description="Helical" evidence="10">
    <location>
        <begin position="444"/>
        <end position="461"/>
    </location>
</feature>
<feature type="transmembrane region" description="Helical" evidence="10">
    <location>
        <begin position="270"/>
        <end position="296"/>
    </location>
</feature>
<evidence type="ECO:0000256" key="8">
    <source>
        <dbReference type="ARBA" id="ARBA00023201"/>
    </source>
</evidence>
<feature type="transmembrane region" description="Helical" evidence="10">
    <location>
        <begin position="189"/>
        <end position="206"/>
    </location>
</feature>
<reference evidence="12" key="1">
    <citation type="journal article" date="2018" name="Front. Microbiol.">
        <title>Genome-Based Analysis Reveals the Taxonomy and Diversity of the Family Idiomarinaceae.</title>
        <authorList>
            <person name="Liu Y."/>
            <person name="Lai Q."/>
            <person name="Shao Z."/>
        </authorList>
    </citation>
    <scope>NUCLEOTIDE SEQUENCE [LARGE SCALE GENOMIC DNA]</scope>
    <source>
        <strain evidence="12">CVS-6</strain>
    </source>
</reference>
<dbReference type="PANTHER" id="PTHR46154:SF4">
    <property type="entry name" value="UREA ACTIVE TRANSPORTER"/>
    <property type="match status" value="1"/>
</dbReference>
<keyword evidence="3" id="KW-0813">Transport</keyword>
<dbReference type="Pfam" id="PF00474">
    <property type="entry name" value="SSF"/>
    <property type="match status" value="1"/>
</dbReference>
<evidence type="ECO:0000256" key="1">
    <source>
        <dbReference type="ARBA" id="ARBA00004141"/>
    </source>
</evidence>
<comment type="caution">
    <text evidence="11">The sequence shown here is derived from an EMBL/GenBank/DDBJ whole genome shotgun (WGS) entry which is preliminary data.</text>
</comment>
<proteinExistence type="inferred from homology"/>
<feature type="transmembrane region" description="Helical" evidence="10">
    <location>
        <begin position="228"/>
        <end position="249"/>
    </location>
</feature>
<feature type="transmembrane region" description="Helical" evidence="10">
    <location>
        <begin position="418"/>
        <end position="438"/>
    </location>
</feature>
<dbReference type="CDD" id="cd11476">
    <property type="entry name" value="SLC5sbd_DUR3"/>
    <property type="match status" value="1"/>
</dbReference>
<protein>
    <submittedName>
        <fullName evidence="11">Urea transporter</fullName>
    </submittedName>
</protein>
<gene>
    <name evidence="11" type="ORF">CWI71_04425</name>
</gene>
<sequence length="478" mass="51614">MSETSGFALSSSLGLTLVALFGVAWIIFGWYLGRANKTHEDFALAGRNVGFALAAATAMATWVTSNTTLVAPQLTYQFGVWGMVGYSFAALGLILFAPLAARIKRLMPHGYTSGDFVRLRYGRFAWFVFIIISVVYAFGWLVSLGMAGGILLEALSGLDYHIGMTSILVICVGYTLFGGLRAVIATDFIQALIIIIGVVLIAWFLIDTVSLESIHHEVQANHPQLLDLLFPAAIMFLFNNVFFGLGEIFHSNVWWSRALAFKGPVAFKAFLLGGLLWLPIPIVTGFIALAAPQLGIFPPSADMVGPMVAAEVLGKIGAVVVFIVVFSALASSLDSLLAATSDLITRDIYHKTINPEAGDRHLMRFNRYSILGLGIVTWLFCLPKIATLGALLNFAGAFVASTIFPIVLGLYQRRLGGRFAAAAMALGTISGLIGYFVIGFYVAALLSCIVSATLCGLGLLLSRQRFDWQTLNEAEERN</sequence>
<evidence type="ECO:0000256" key="9">
    <source>
        <dbReference type="RuleBase" id="RU362091"/>
    </source>
</evidence>
<dbReference type="PROSITE" id="PS50283">
    <property type="entry name" value="NA_SOLUT_SYMP_3"/>
    <property type="match status" value="1"/>
</dbReference>
<dbReference type="OrthoDB" id="9789704at2"/>
<evidence type="ECO:0000256" key="2">
    <source>
        <dbReference type="ARBA" id="ARBA00006434"/>
    </source>
</evidence>
<evidence type="ECO:0000313" key="12">
    <source>
        <dbReference type="Proteomes" id="UP000288259"/>
    </source>
</evidence>
<feature type="transmembrane region" description="Helical" evidence="10">
    <location>
        <begin position="391"/>
        <end position="411"/>
    </location>
</feature>
<feature type="transmembrane region" description="Helical" evidence="10">
    <location>
        <begin position="365"/>
        <end position="385"/>
    </location>
</feature>
<keyword evidence="12" id="KW-1185">Reference proteome</keyword>
<feature type="transmembrane region" description="Helical" evidence="10">
    <location>
        <begin position="158"/>
        <end position="177"/>
    </location>
</feature>
<organism evidence="11 12">
    <name type="scientific">Pseudidiomarina insulisalsae</name>
    <dbReference type="NCBI Taxonomy" id="575789"/>
    <lineage>
        <taxon>Bacteria</taxon>
        <taxon>Pseudomonadati</taxon>
        <taxon>Pseudomonadota</taxon>
        <taxon>Gammaproteobacteria</taxon>
        <taxon>Alteromonadales</taxon>
        <taxon>Idiomarinaceae</taxon>
        <taxon>Pseudidiomarina</taxon>
    </lineage>
</organism>
<dbReference type="GO" id="GO:0015204">
    <property type="term" value="F:urea transmembrane transporter activity"/>
    <property type="evidence" value="ECO:0007669"/>
    <property type="project" value="InterPro"/>
</dbReference>
<dbReference type="InterPro" id="IPR031155">
    <property type="entry name" value="DUR"/>
</dbReference>
<evidence type="ECO:0000313" key="11">
    <source>
        <dbReference type="EMBL" id="RUO62103.1"/>
    </source>
</evidence>
<evidence type="ECO:0000256" key="4">
    <source>
        <dbReference type="ARBA" id="ARBA00022692"/>
    </source>
</evidence>
<keyword evidence="8" id="KW-0406">Ion transport</keyword>
<dbReference type="InterPro" id="IPR018212">
    <property type="entry name" value="Na/solute_symporter_CS"/>
</dbReference>